<dbReference type="AlphaFoldDB" id="A0A822XHN0"/>
<accession>A0A822XHN0</accession>
<protein>
    <submittedName>
        <fullName evidence="1">Uncharacterized protein</fullName>
    </submittedName>
</protein>
<organism evidence="1 2">
    <name type="scientific">Nelumbo nucifera</name>
    <name type="common">Sacred lotus</name>
    <dbReference type="NCBI Taxonomy" id="4432"/>
    <lineage>
        <taxon>Eukaryota</taxon>
        <taxon>Viridiplantae</taxon>
        <taxon>Streptophyta</taxon>
        <taxon>Embryophyta</taxon>
        <taxon>Tracheophyta</taxon>
        <taxon>Spermatophyta</taxon>
        <taxon>Magnoliopsida</taxon>
        <taxon>Proteales</taxon>
        <taxon>Nelumbonaceae</taxon>
        <taxon>Nelumbo</taxon>
    </lineage>
</organism>
<dbReference type="EMBL" id="DUZY01000001">
    <property type="protein sequence ID" value="DAD19890.1"/>
    <property type="molecule type" value="Genomic_DNA"/>
</dbReference>
<sequence length="75" mass="8711">MGFAYKIRKVDPAMTFKIIKFDEQAFHPYDEQASYQPVRKMKLFGISNKTPTHSAVFRQIPTQILLLVLAKQPKN</sequence>
<gene>
    <name evidence="1" type="ORF">HUJ06_021353</name>
</gene>
<keyword evidence="2" id="KW-1185">Reference proteome</keyword>
<proteinExistence type="predicted"/>
<evidence type="ECO:0000313" key="2">
    <source>
        <dbReference type="Proteomes" id="UP000607653"/>
    </source>
</evidence>
<evidence type="ECO:0000313" key="1">
    <source>
        <dbReference type="EMBL" id="DAD19890.1"/>
    </source>
</evidence>
<dbReference type="Proteomes" id="UP000607653">
    <property type="component" value="Unassembled WGS sequence"/>
</dbReference>
<comment type="caution">
    <text evidence="1">The sequence shown here is derived from an EMBL/GenBank/DDBJ whole genome shotgun (WGS) entry which is preliminary data.</text>
</comment>
<name>A0A822XHN0_NELNU</name>
<reference evidence="1 2" key="1">
    <citation type="journal article" date="2020" name="Mol. Biol. Evol.">
        <title>Distinct Expression and Methylation Patterns for Genes with Different Fates following a Single Whole-Genome Duplication in Flowering Plants.</title>
        <authorList>
            <person name="Shi T."/>
            <person name="Rahmani R.S."/>
            <person name="Gugger P.F."/>
            <person name="Wang M."/>
            <person name="Li H."/>
            <person name="Zhang Y."/>
            <person name="Li Z."/>
            <person name="Wang Q."/>
            <person name="Van de Peer Y."/>
            <person name="Marchal K."/>
            <person name="Chen J."/>
        </authorList>
    </citation>
    <scope>NUCLEOTIDE SEQUENCE [LARGE SCALE GENOMIC DNA]</scope>
    <source>
        <tissue evidence="1">Leaf</tissue>
    </source>
</reference>